<dbReference type="OrthoDB" id="9776281at2"/>
<reference evidence="9 10" key="1">
    <citation type="submission" date="2016-03" db="EMBL/GenBank/DDBJ databases">
        <title>Draft genome sequence of Gluconobacter cerinus strain CECT 9110.</title>
        <authorList>
            <person name="Sainz F."/>
            <person name="Mas A."/>
            <person name="Torija M.J."/>
        </authorList>
    </citation>
    <scope>NUCLEOTIDE SEQUENCE [LARGE SCALE GENOMIC DNA]</scope>
    <source>
        <strain evidence="9 10">CECT 9110</strain>
    </source>
</reference>
<dbReference type="AlphaFoldDB" id="A0A1B6VJE4"/>
<dbReference type="PANTHER" id="PTHR32057">
    <property type="entry name" value="PROTEIN ADENYLYLTRANSFERASE SELO, MITOCHONDRIAL"/>
    <property type="match status" value="1"/>
</dbReference>
<comment type="caution">
    <text evidence="9">The sequence shown here is derived from an EMBL/GenBank/DDBJ whole genome shotgun (WGS) entry which is preliminary data.</text>
</comment>
<dbReference type="InterPro" id="IPR003846">
    <property type="entry name" value="SelO"/>
</dbReference>
<evidence type="ECO:0000256" key="1">
    <source>
        <dbReference type="ARBA" id="ARBA00009747"/>
    </source>
</evidence>
<dbReference type="RefSeq" id="WP_064274652.1">
    <property type="nucleotide sequence ID" value="NZ_LUTU01000008.1"/>
</dbReference>
<feature type="binding site" evidence="8">
    <location>
        <position position="120"/>
    </location>
    <ligand>
        <name>ATP</name>
        <dbReference type="ChEBI" id="CHEBI:30616"/>
    </ligand>
</feature>
<feature type="binding site" evidence="8">
    <location>
        <position position="256"/>
    </location>
    <ligand>
        <name>ATP</name>
        <dbReference type="ChEBI" id="CHEBI:30616"/>
    </ligand>
</feature>
<dbReference type="GO" id="GO:0030145">
    <property type="term" value="F:manganese ion binding"/>
    <property type="evidence" value="ECO:0007669"/>
    <property type="project" value="UniProtKB-UniRule"/>
</dbReference>
<evidence type="ECO:0000256" key="2">
    <source>
        <dbReference type="ARBA" id="ARBA00022679"/>
    </source>
</evidence>
<keyword evidence="5 8" id="KW-0547">Nucleotide-binding</keyword>
<evidence type="ECO:0000256" key="5">
    <source>
        <dbReference type="ARBA" id="ARBA00022741"/>
    </source>
</evidence>
<feature type="binding site" evidence="8">
    <location>
        <position position="87"/>
    </location>
    <ligand>
        <name>ATP</name>
        <dbReference type="ChEBI" id="CHEBI:30616"/>
    </ligand>
</feature>
<dbReference type="EC" id="2.7.7.108" evidence="8"/>
<dbReference type="PATRIC" id="fig|38307.3.peg.1999"/>
<feature type="binding site" evidence="8">
    <location>
        <position position="177"/>
    </location>
    <ligand>
        <name>ATP</name>
        <dbReference type="ChEBI" id="CHEBI:30616"/>
    </ligand>
</feature>
<comment type="similarity">
    <text evidence="1 8">Belongs to the SELO family.</text>
</comment>
<comment type="cofactor">
    <cofactor evidence="8">
        <name>Mg(2+)</name>
        <dbReference type="ChEBI" id="CHEBI:18420"/>
    </cofactor>
    <cofactor evidence="8">
        <name>Mn(2+)</name>
        <dbReference type="ChEBI" id="CHEBI:29035"/>
    </cofactor>
</comment>
<comment type="catalytic activity">
    <reaction evidence="8">
        <text>L-tyrosyl-[protein] + ATP = O-(5'-adenylyl)-L-tyrosyl-[protein] + diphosphate</text>
        <dbReference type="Rhea" id="RHEA:54288"/>
        <dbReference type="Rhea" id="RHEA-COMP:10136"/>
        <dbReference type="Rhea" id="RHEA-COMP:13846"/>
        <dbReference type="ChEBI" id="CHEBI:30616"/>
        <dbReference type="ChEBI" id="CHEBI:33019"/>
        <dbReference type="ChEBI" id="CHEBI:46858"/>
        <dbReference type="ChEBI" id="CHEBI:83624"/>
        <dbReference type="EC" id="2.7.7.108"/>
    </reaction>
</comment>
<keyword evidence="7 8" id="KW-0460">Magnesium</keyword>
<comment type="catalytic activity">
    <reaction evidence="8">
        <text>L-seryl-[protein] + UTP = O-(5'-uridylyl)-L-seryl-[protein] + diphosphate</text>
        <dbReference type="Rhea" id="RHEA:64604"/>
        <dbReference type="Rhea" id="RHEA-COMP:9863"/>
        <dbReference type="Rhea" id="RHEA-COMP:16635"/>
        <dbReference type="ChEBI" id="CHEBI:29999"/>
        <dbReference type="ChEBI" id="CHEBI:33019"/>
        <dbReference type="ChEBI" id="CHEBI:46398"/>
        <dbReference type="ChEBI" id="CHEBI:156051"/>
    </reaction>
</comment>
<sequence>MQISRHYASLPERFSSALAPRPFLNPQLVALNEPLATLLGLDCHWLHQKEGLAFLSQGQRPDGVSPVAMAYAGHQFGHFVPSLGDGRAMLVGELTDRQGKVWDLHLKGSGPTPFSRRGDGHAALGPVLREYLVSEAMAALGIPTTRALAALTTGENVVRETLMPGGVIARVASTHVRVGTFQFFAARQDREGLTLLVDHVIERLYPELADSPNRALALLNAVVDRQARLIAQWMLVGFIHGVMNTDNMSIAGETIDFGPCAFLDSYDPGKVFSFIDQNGRYAYGQQPDMALWNLGRLAEALLPCINADTDHAVSLATDTLSRFDSIFGEAYLSGWRRKLGLFSEGRTDTTLISRLLTIMHRDEADFTLTFRHLNTVARTDDATGFLAQFKDREAATSWLQSWKERLDTENQTADARFALMQASNPRIIPRNHRIEAAIKAALTGDYTLFHQLAAALARPFEDADDGLDLPPASNEHVRNTFCGT</sequence>
<evidence type="ECO:0000256" key="4">
    <source>
        <dbReference type="ARBA" id="ARBA00022723"/>
    </source>
</evidence>
<accession>A0A1B6VJE4</accession>
<dbReference type="NCBIfam" id="NF000658">
    <property type="entry name" value="PRK00029.1"/>
    <property type="match status" value="1"/>
</dbReference>
<feature type="binding site" evidence="8">
    <location>
        <position position="84"/>
    </location>
    <ligand>
        <name>ATP</name>
        <dbReference type="ChEBI" id="CHEBI:30616"/>
    </ligand>
</feature>
<comment type="catalytic activity">
    <reaction evidence="8">
        <text>L-tyrosyl-[protein] + UTP = O-(5'-uridylyl)-L-tyrosyl-[protein] + diphosphate</text>
        <dbReference type="Rhea" id="RHEA:83887"/>
        <dbReference type="Rhea" id="RHEA-COMP:10136"/>
        <dbReference type="Rhea" id="RHEA-COMP:20238"/>
        <dbReference type="ChEBI" id="CHEBI:33019"/>
        <dbReference type="ChEBI" id="CHEBI:46398"/>
        <dbReference type="ChEBI" id="CHEBI:46858"/>
        <dbReference type="ChEBI" id="CHEBI:90602"/>
    </reaction>
</comment>
<dbReference type="GO" id="GO:0005524">
    <property type="term" value="F:ATP binding"/>
    <property type="evidence" value="ECO:0007669"/>
    <property type="project" value="UniProtKB-UniRule"/>
</dbReference>
<evidence type="ECO:0000313" key="10">
    <source>
        <dbReference type="Proteomes" id="UP000077786"/>
    </source>
</evidence>
<evidence type="ECO:0000256" key="6">
    <source>
        <dbReference type="ARBA" id="ARBA00022840"/>
    </source>
</evidence>
<comment type="catalytic activity">
    <reaction evidence="8">
        <text>L-threonyl-[protein] + ATP = 3-O-(5'-adenylyl)-L-threonyl-[protein] + diphosphate</text>
        <dbReference type="Rhea" id="RHEA:54292"/>
        <dbReference type="Rhea" id="RHEA-COMP:11060"/>
        <dbReference type="Rhea" id="RHEA-COMP:13847"/>
        <dbReference type="ChEBI" id="CHEBI:30013"/>
        <dbReference type="ChEBI" id="CHEBI:30616"/>
        <dbReference type="ChEBI" id="CHEBI:33019"/>
        <dbReference type="ChEBI" id="CHEBI:138113"/>
        <dbReference type="EC" id="2.7.7.108"/>
    </reaction>
</comment>
<feature type="active site" description="Proton acceptor" evidence="8">
    <location>
        <position position="246"/>
    </location>
</feature>
<feature type="binding site" evidence="8">
    <location>
        <position position="119"/>
    </location>
    <ligand>
        <name>ATP</name>
        <dbReference type="ChEBI" id="CHEBI:30616"/>
    </ligand>
</feature>
<comment type="function">
    <text evidence="8">Nucleotidyltransferase involved in the post-translational modification of proteins. It can catalyze the addition of adenosine monophosphate (AMP) or uridine monophosphate (UMP) to a protein, resulting in modifications known as AMPylation and UMPylation.</text>
</comment>
<keyword evidence="2 8" id="KW-0808">Transferase</keyword>
<dbReference type="HAMAP" id="MF_00692">
    <property type="entry name" value="SelO"/>
    <property type="match status" value="1"/>
</dbReference>
<dbReference type="EC" id="2.7.7.-" evidence="8"/>
<keyword evidence="6 8" id="KW-0067">ATP-binding</keyword>
<gene>
    <name evidence="8" type="primary">ydiU</name>
    <name evidence="8" type="synonym">selO</name>
    <name evidence="9" type="ORF">A0123_01940</name>
</gene>
<proteinExistence type="inferred from homology"/>
<keyword evidence="8" id="KW-0464">Manganese</keyword>
<feature type="binding site" evidence="8">
    <location>
        <position position="247"/>
    </location>
    <ligand>
        <name>Mg(2+)</name>
        <dbReference type="ChEBI" id="CHEBI:18420"/>
    </ligand>
</feature>
<protein>
    <recommendedName>
        <fullName evidence="8">Protein nucleotidyltransferase YdiU</fullName>
        <ecNumber evidence="8">2.7.7.-</ecNumber>
    </recommendedName>
    <alternativeName>
        <fullName evidence="8">Protein adenylyltransferase YdiU</fullName>
        <ecNumber evidence="8">2.7.7.108</ecNumber>
    </alternativeName>
    <alternativeName>
        <fullName evidence="8">Protein uridylyltransferase YdiU</fullName>
        <ecNumber evidence="8">2.7.7.-</ecNumber>
    </alternativeName>
</protein>
<keyword evidence="4 8" id="KW-0479">Metal-binding</keyword>
<feature type="binding site" evidence="8">
    <location>
        <position position="86"/>
    </location>
    <ligand>
        <name>ATP</name>
        <dbReference type="ChEBI" id="CHEBI:30616"/>
    </ligand>
</feature>
<dbReference type="PANTHER" id="PTHR32057:SF14">
    <property type="entry name" value="PROTEIN ADENYLYLTRANSFERASE SELO, MITOCHONDRIAL"/>
    <property type="match status" value="1"/>
</dbReference>
<dbReference type="Pfam" id="PF02696">
    <property type="entry name" value="SelO"/>
    <property type="match status" value="1"/>
</dbReference>
<dbReference type="GO" id="GO:0070733">
    <property type="term" value="F:AMPylase activity"/>
    <property type="evidence" value="ECO:0007669"/>
    <property type="project" value="UniProtKB-EC"/>
</dbReference>
<evidence type="ECO:0000313" key="9">
    <source>
        <dbReference type="EMBL" id="OAJ67341.1"/>
    </source>
</evidence>
<dbReference type="Proteomes" id="UP000077786">
    <property type="component" value="Unassembled WGS sequence"/>
</dbReference>
<feature type="binding site" evidence="8">
    <location>
        <position position="256"/>
    </location>
    <ligand>
        <name>Mg(2+)</name>
        <dbReference type="ChEBI" id="CHEBI:18420"/>
    </ligand>
</feature>
<name>A0A1B6VJE4_9PROT</name>
<dbReference type="EMBL" id="LUTU01000008">
    <property type="protein sequence ID" value="OAJ67341.1"/>
    <property type="molecule type" value="Genomic_DNA"/>
</dbReference>
<evidence type="ECO:0000256" key="3">
    <source>
        <dbReference type="ARBA" id="ARBA00022695"/>
    </source>
</evidence>
<organism evidence="9 10">
    <name type="scientific">Gluconobacter cerinus</name>
    <dbReference type="NCBI Taxonomy" id="38307"/>
    <lineage>
        <taxon>Bacteria</taxon>
        <taxon>Pseudomonadati</taxon>
        <taxon>Pseudomonadota</taxon>
        <taxon>Alphaproteobacteria</taxon>
        <taxon>Acetobacterales</taxon>
        <taxon>Acetobacteraceae</taxon>
        <taxon>Gluconobacter</taxon>
    </lineage>
</organism>
<evidence type="ECO:0000256" key="7">
    <source>
        <dbReference type="ARBA" id="ARBA00022842"/>
    </source>
</evidence>
<dbReference type="GO" id="GO:0000287">
    <property type="term" value="F:magnesium ion binding"/>
    <property type="evidence" value="ECO:0007669"/>
    <property type="project" value="UniProtKB-UniRule"/>
</dbReference>
<evidence type="ECO:0000256" key="8">
    <source>
        <dbReference type="HAMAP-Rule" id="MF_00692"/>
    </source>
</evidence>
<comment type="catalytic activity">
    <reaction evidence="8">
        <text>L-seryl-[protein] + ATP = 3-O-(5'-adenylyl)-L-seryl-[protein] + diphosphate</text>
        <dbReference type="Rhea" id="RHEA:58120"/>
        <dbReference type="Rhea" id="RHEA-COMP:9863"/>
        <dbReference type="Rhea" id="RHEA-COMP:15073"/>
        <dbReference type="ChEBI" id="CHEBI:29999"/>
        <dbReference type="ChEBI" id="CHEBI:30616"/>
        <dbReference type="ChEBI" id="CHEBI:33019"/>
        <dbReference type="ChEBI" id="CHEBI:142516"/>
        <dbReference type="EC" id="2.7.7.108"/>
    </reaction>
</comment>
<feature type="binding site" evidence="8">
    <location>
        <position position="170"/>
    </location>
    <ligand>
        <name>ATP</name>
        <dbReference type="ChEBI" id="CHEBI:30616"/>
    </ligand>
</feature>
<keyword evidence="3 8" id="KW-0548">Nucleotidyltransferase</keyword>
<comment type="catalytic activity">
    <reaction evidence="8">
        <text>L-histidyl-[protein] + UTP = N(tele)-(5'-uridylyl)-L-histidyl-[protein] + diphosphate</text>
        <dbReference type="Rhea" id="RHEA:83891"/>
        <dbReference type="Rhea" id="RHEA-COMP:9745"/>
        <dbReference type="Rhea" id="RHEA-COMP:20239"/>
        <dbReference type="ChEBI" id="CHEBI:29979"/>
        <dbReference type="ChEBI" id="CHEBI:33019"/>
        <dbReference type="ChEBI" id="CHEBI:46398"/>
        <dbReference type="ChEBI" id="CHEBI:233474"/>
    </reaction>
</comment>
<feature type="binding site" evidence="8">
    <location>
        <position position="107"/>
    </location>
    <ligand>
        <name>ATP</name>
        <dbReference type="ChEBI" id="CHEBI:30616"/>
    </ligand>
</feature>